<evidence type="ECO:0000256" key="8">
    <source>
        <dbReference type="SAM" id="Phobius"/>
    </source>
</evidence>
<dbReference type="PANTHER" id="PTHR33908">
    <property type="entry name" value="MANNOSYLTRANSFERASE YKCB-RELATED"/>
    <property type="match status" value="1"/>
</dbReference>
<keyword evidence="2" id="KW-1003">Cell membrane</keyword>
<evidence type="ECO:0000313" key="11">
    <source>
        <dbReference type="Proteomes" id="UP001198602"/>
    </source>
</evidence>
<evidence type="ECO:0000256" key="1">
    <source>
        <dbReference type="ARBA" id="ARBA00004651"/>
    </source>
</evidence>
<gene>
    <name evidence="10" type="ORF">LE190_00280</name>
</gene>
<feature type="transmembrane region" description="Helical" evidence="8">
    <location>
        <begin position="371"/>
        <end position="388"/>
    </location>
</feature>
<feature type="transmembrane region" description="Helical" evidence="8">
    <location>
        <begin position="60"/>
        <end position="79"/>
    </location>
</feature>
<protein>
    <recommendedName>
        <fullName evidence="9">DUF7024 domain-containing protein</fullName>
    </recommendedName>
</protein>
<evidence type="ECO:0000256" key="4">
    <source>
        <dbReference type="ARBA" id="ARBA00022679"/>
    </source>
</evidence>
<dbReference type="InterPro" id="IPR054288">
    <property type="entry name" value="DUF7024"/>
</dbReference>
<evidence type="ECO:0000259" key="9">
    <source>
        <dbReference type="Pfam" id="PF22895"/>
    </source>
</evidence>
<dbReference type="Proteomes" id="UP001198602">
    <property type="component" value="Unassembled WGS sequence"/>
</dbReference>
<feature type="transmembrane region" description="Helical" evidence="8">
    <location>
        <begin position="409"/>
        <end position="430"/>
    </location>
</feature>
<reference evidence="10 11" key="1">
    <citation type="submission" date="2021-07" db="EMBL/GenBank/DDBJ databases">
        <title>Characterization of Violacein-producing bacteria and related species.</title>
        <authorList>
            <person name="Wilson H.S."/>
            <person name="De Leon M.E."/>
        </authorList>
    </citation>
    <scope>NUCLEOTIDE SEQUENCE [LARGE SCALE GENOMIC DNA]</scope>
    <source>
        <strain evidence="10 11">HSC-2F05</strain>
    </source>
</reference>
<dbReference type="PANTHER" id="PTHR33908:SF11">
    <property type="entry name" value="MEMBRANE PROTEIN"/>
    <property type="match status" value="1"/>
</dbReference>
<sequence>MTTSRPAARELAWPLLLALVLAGVAFFLYQRNTGLQPSVFADEWYYSKMSRLTPLADSMLPSYLYLWLFGASSACGTGFLDCVRLGNLAFFIGAAPFVYLIARRYAGKPLAAAVALLSTLAPLNSFTAYFMPETMYYFGFCVLSWVALTGGDWRPSTQALASGAVLGLMSLVKVHALFLLPALCPFLLLASHQRGGAWLLRGLAMAALAAVLTFALKFGLGYVFAGKNGLSIFGYFYESTKLGVDRLALLAAASVNARGHLMTLALVYGLPLAILGHALGARLLSWRGAQAAAAHAPATARRELLHLYTLLMLGAAAGLTVMYTAGLHVPGSREGFRLHLRYYSFVFPLLAVVAAAAVAPGQATAGPRHPWLRWVLAALLGATLLLALSRLQGYTMNVVDGPDIFGINLAGKSFRILVGLQLLLLLGWAASVRLPGWAGTRLAPLLFVCLALPAAYAASYQGVGRHLATLRTPTPTDMAAVFTREHVPAAERGDVVIAGLDLSLMIRAQFHIDHPDTTLLSYEGFGPLAEYQLPLHKKWMVLLGDFTVPDEVLTLQRTPWYSVVRLPDPGTTLSRINLALPPDPAVLTGIEGLSRIEPWGRWSDAKQVVFHFARPLPRRVGVLFNARAYDVNAQLPFQARVGGVTKEFRVGWHMREFALHFDTDGTARTLAIEVPQPVSPAERGQPGDTRPLGIGIGEIVITDGSARVEAAR</sequence>
<evidence type="ECO:0000313" key="10">
    <source>
        <dbReference type="EMBL" id="MCA1854364.1"/>
    </source>
</evidence>
<feature type="transmembrane region" description="Helical" evidence="8">
    <location>
        <begin position="340"/>
        <end position="359"/>
    </location>
</feature>
<keyword evidence="11" id="KW-1185">Reference proteome</keyword>
<keyword evidence="6 8" id="KW-1133">Transmembrane helix</keyword>
<feature type="transmembrane region" description="Helical" evidence="8">
    <location>
        <begin position="264"/>
        <end position="285"/>
    </location>
</feature>
<dbReference type="InterPro" id="IPR050297">
    <property type="entry name" value="LipidA_mod_glycosyltrf_83"/>
</dbReference>
<feature type="transmembrane region" description="Helical" evidence="8">
    <location>
        <begin position="85"/>
        <end position="102"/>
    </location>
</feature>
<feature type="transmembrane region" description="Helical" evidence="8">
    <location>
        <begin position="442"/>
        <end position="463"/>
    </location>
</feature>
<accession>A0ABS7Y7P8</accession>
<feature type="transmembrane region" description="Helical" evidence="8">
    <location>
        <begin position="12"/>
        <end position="29"/>
    </location>
</feature>
<keyword evidence="5 8" id="KW-0812">Transmembrane</keyword>
<evidence type="ECO:0000256" key="7">
    <source>
        <dbReference type="ARBA" id="ARBA00023136"/>
    </source>
</evidence>
<feature type="transmembrane region" description="Helical" evidence="8">
    <location>
        <begin position="202"/>
        <end position="225"/>
    </location>
</feature>
<proteinExistence type="predicted"/>
<dbReference type="Pfam" id="PF22895">
    <property type="entry name" value="DUF7024"/>
    <property type="match status" value="1"/>
</dbReference>
<name>A0ABS7Y7P8_9BURK</name>
<dbReference type="EMBL" id="JAHYBX010000001">
    <property type="protein sequence ID" value="MCA1854364.1"/>
    <property type="molecule type" value="Genomic_DNA"/>
</dbReference>
<keyword evidence="4" id="KW-0808">Transferase</keyword>
<feature type="transmembrane region" description="Helical" evidence="8">
    <location>
        <begin position="305"/>
        <end position="328"/>
    </location>
</feature>
<evidence type="ECO:0000256" key="2">
    <source>
        <dbReference type="ARBA" id="ARBA00022475"/>
    </source>
</evidence>
<evidence type="ECO:0000256" key="6">
    <source>
        <dbReference type="ARBA" id="ARBA00022989"/>
    </source>
</evidence>
<feature type="domain" description="DUF7024" evidence="9">
    <location>
        <begin position="575"/>
        <end position="702"/>
    </location>
</feature>
<evidence type="ECO:0000256" key="5">
    <source>
        <dbReference type="ARBA" id="ARBA00022692"/>
    </source>
</evidence>
<comment type="caution">
    <text evidence="10">The sequence shown here is derived from an EMBL/GenBank/DDBJ whole genome shotgun (WGS) entry which is preliminary data.</text>
</comment>
<dbReference type="RefSeq" id="WP_225236844.1">
    <property type="nucleotide sequence ID" value="NZ_JAHYBX010000001.1"/>
</dbReference>
<keyword evidence="3" id="KW-0328">Glycosyltransferase</keyword>
<keyword evidence="7 8" id="KW-0472">Membrane</keyword>
<evidence type="ECO:0000256" key="3">
    <source>
        <dbReference type="ARBA" id="ARBA00022676"/>
    </source>
</evidence>
<organism evidence="10 11">
    <name type="scientific">Massilia hydrophila</name>
    <dbReference type="NCBI Taxonomy" id="3044279"/>
    <lineage>
        <taxon>Bacteria</taxon>
        <taxon>Pseudomonadati</taxon>
        <taxon>Pseudomonadota</taxon>
        <taxon>Betaproteobacteria</taxon>
        <taxon>Burkholderiales</taxon>
        <taxon>Oxalobacteraceae</taxon>
        <taxon>Telluria group</taxon>
        <taxon>Massilia</taxon>
    </lineage>
</organism>
<feature type="transmembrane region" description="Helical" evidence="8">
    <location>
        <begin position="109"/>
        <end position="129"/>
    </location>
</feature>
<comment type="subcellular location">
    <subcellularLocation>
        <location evidence="1">Cell membrane</location>
        <topology evidence="1">Multi-pass membrane protein</topology>
    </subcellularLocation>
</comment>
<feature type="transmembrane region" description="Helical" evidence="8">
    <location>
        <begin position="165"/>
        <end position="190"/>
    </location>
</feature>